<protein>
    <recommendedName>
        <fullName evidence="1">DUF4296 domain-containing protein</fullName>
    </recommendedName>
</protein>
<dbReference type="STRING" id="470826.SAMN04488027_101191"/>
<feature type="domain" description="DUF4296" evidence="1">
    <location>
        <begin position="41"/>
        <end position="121"/>
    </location>
</feature>
<dbReference type="PROSITE" id="PS51257">
    <property type="entry name" value="PROKAR_LIPOPROTEIN"/>
    <property type="match status" value="1"/>
</dbReference>
<evidence type="ECO:0000313" key="3">
    <source>
        <dbReference type="Proteomes" id="UP000199296"/>
    </source>
</evidence>
<evidence type="ECO:0000259" key="1">
    <source>
        <dbReference type="Pfam" id="PF14129"/>
    </source>
</evidence>
<sequence length="167" mass="19441">MKAFLENALNLTDNMKAIKCLSLLVFVLVTSCQNVEEIEEPENLLSKSEMKDLVYDMVLLDAAAVVNEEKLNELNIEILQFLSQKYGIDSTDLKQNILYYNLRFDENSEIFEQAKDSIKRLDKVYDSISKIRDSLRRLEKKRKDSIIKIEAIPESKRVLKYKVKDSI</sequence>
<dbReference type="EMBL" id="FNCW01000001">
    <property type="protein sequence ID" value="SDG41368.1"/>
    <property type="molecule type" value="Genomic_DNA"/>
</dbReference>
<keyword evidence="3" id="KW-1185">Reference proteome</keyword>
<evidence type="ECO:0000313" key="2">
    <source>
        <dbReference type="EMBL" id="SDG41368.1"/>
    </source>
</evidence>
<name>A0A1G7U1T4_9FLAO</name>
<organism evidence="2 3">
    <name type="scientific">Psychroflexus sediminis</name>
    <dbReference type="NCBI Taxonomy" id="470826"/>
    <lineage>
        <taxon>Bacteria</taxon>
        <taxon>Pseudomonadati</taxon>
        <taxon>Bacteroidota</taxon>
        <taxon>Flavobacteriia</taxon>
        <taxon>Flavobacteriales</taxon>
        <taxon>Flavobacteriaceae</taxon>
        <taxon>Psychroflexus</taxon>
    </lineage>
</organism>
<accession>A0A1G7U1T4</accession>
<dbReference type="AlphaFoldDB" id="A0A1G7U1T4"/>
<dbReference type="InterPro" id="IPR025381">
    <property type="entry name" value="DUF4296"/>
</dbReference>
<reference evidence="2 3" key="1">
    <citation type="submission" date="2016-10" db="EMBL/GenBank/DDBJ databases">
        <authorList>
            <person name="de Groot N.N."/>
        </authorList>
    </citation>
    <scope>NUCLEOTIDE SEQUENCE [LARGE SCALE GENOMIC DNA]</scope>
    <source>
        <strain evidence="2 3">DSM 19803</strain>
    </source>
</reference>
<gene>
    <name evidence="2" type="ORF">SAMN04488027_101191</name>
</gene>
<dbReference type="Proteomes" id="UP000199296">
    <property type="component" value="Unassembled WGS sequence"/>
</dbReference>
<dbReference type="Pfam" id="PF14129">
    <property type="entry name" value="DUF4296"/>
    <property type="match status" value="1"/>
</dbReference>
<proteinExistence type="predicted"/>